<dbReference type="InterPro" id="IPR044862">
    <property type="entry name" value="Pro_4_hyd_alph_FE2OG_OXY"/>
</dbReference>
<evidence type="ECO:0000313" key="4">
    <source>
        <dbReference type="Proteomes" id="UP000053424"/>
    </source>
</evidence>
<dbReference type="Proteomes" id="UP000053424">
    <property type="component" value="Unassembled WGS sequence"/>
</dbReference>
<keyword evidence="1" id="KW-0479">Metal-binding</keyword>
<dbReference type="Pfam" id="PF13640">
    <property type="entry name" value="2OG-FeII_Oxy_3"/>
    <property type="match status" value="1"/>
</dbReference>
<dbReference type="GO" id="GO:0046872">
    <property type="term" value="F:metal ion binding"/>
    <property type="evidence" value="ECO:0007669"/>
    <property type="project" value="UniProtKB-KW"/>
</dbReference>
<protein>
    <recommendedName>
        <fullName evidence="2">Fe2OG dioxygenase domain-containing protein</fullName>
    </recommendedName>
</protein>
<organism evidence="3 4">
    <name type="scientific">Hebeloma cylindrosporum</name>
    <dbReference type="NCBI Taxonomy" id="76867"/>
    <lineage>
        <taxon>Eukaryota</taxon>
        <taxon>Fungi</taxon>
        <taxon>Dikarya</taxon>
        <taxon>Basidiomycota</taxon>
        <taxon>Agaricomycotina</taxon>
        <taxon>Agaricomycetes</taxon>
        <taxon>Agaricomycetidae</taxon>
        <taxon>Agaricales</taxon>
        <taxon>Agaricineae</taxon>
        <taxon>Hymenogastraceae</taxon>
        <taxon>Hebeloma</taxon>
    </lineage>
</organism>
<dbReference type="InterPro" id="IPR005123">
    <property type="entry name" value="Oxoglu/Fe-dep_dioxygenase_dom"/>
</dbReference>
<comment type="similarity">
    <text evidence="1">Belongs to the iron/ascorbate-dependent oxidoreductase family.</text>
</comment>
<keyword evidence="4" id="KW-1185">Reference proteome</keyword>
<dbReference type="GO" id="GO:0016491">
    <property type="term" value="F:oxidoreductase activity"/>
    <property type="evidence" value="ECO:0007669"/>
    <property type="project" value="UniProtKB-KW"/>
</dbReference>
<dbReference type="PANTHER" id="PTHR33099:SF7">
    <property type="entry name" value="MYND-TYPE DOMAIN-CONTAINING PROTEIN"/>
    <property type="match status" value="1"/>
</dbReference>
<dbReference type="PANTHER" id="PTHR33099">
    <property type="entry name" value="FE2OG DIOXYGENASE DOMAIN-CONTAINING PROTEIN"/>
    <property type="match status" value="1"/>
</dbReference>
<keyword evidence="1" id="KW-0560">Oxidoreductase</keyword>
<evidence type="ECO:0000256" key="1">
    <source>
        <dbReference type="RuleBase" id="RU003682"/>
    </source>
</evidence>
<reference evidence="3 4" key="1">
    <citation type="submission" date="2014-04" db="EMBL/GenBank/DDBJ databases">
        <authorList>
            <consortium name="DOE Joint Genome Institute"/>
            <person name="Kuo A."/>
            <person name="Gay G."/>
            <person name="Dore J."/>
            <person name="Kohler A."/>
            <person name="Nagy L.G."/>
            <person name="Floudas D."/>
            <person name="Copeland A."/>
            <person name="Barry K.W."/>
            <person name="Cichocki N."/>
            <person name="Veneault-Fourrey C."/>
            <person name="LaButti K."/>
            <person name="Lindquist E.A."/>
            <person name="Lipzen A."/>
            <person name="Lundell T."/>
            <person name="Morin E."/>
            <person name="Murat C."/>
            <person name="Sun H."/>
            <person name="Tunlid A."/>
            <person name="Henrissat B."/>
            <person name="Grigoriev I.V."/>
            <person name="Hibbett D.S."/>
            <person name="Martin F."/>
            <person name="Nordberg H.P."/>
            <person name="Cantor M.N."/>
            <person name="Hua S.X."/>
        </authorList>
    </citation>
    <scope>NUCLEOTIDE SEQUENCE [LARGE SCALE GENOMIC DNA]</scope>
    <source>
        <strain evidence="4">h7</strain>
    </source>
</reference>
<keyword evidence="1" id="KW-0408">Iron</keyword>
<name>A0A0C2Y480_HEBCY</name>
<dbReference type="Gene3D" id="2.60.120.620">
    <property type="entry name" value="q2cbj1_9rhob like domain"/>
    <property type="match status" value="1"/>
</dbReference>
<dbReference type="AlphaFoldDB" id="A0A0C2Y480"/>
<accession>A0A0C2Y480</accession>
<dbReference type="PROSITE" id="PS51471">
    <property type="entry name" value="FE2OG_OXY"/>
    <property type="match status" value="1"/>
</dbReference>
<reference evidence="4" key="2">
    <citation type="submission" date="2015-01" db="EMBL/GenBank/DDBJ databases">
        <title>Evolutionary Origins and Diversification of the Mycorrhizal Mutualists.</title>
        <authorList>
            <consortium name="DOE Joint Genome Institute"/>
            <consortium name="Mycorrhizal Genomics Consortium"/>
            <person name="Kohler A."/>
            <person name="Kuo A."/>
            <person name="Nagy L.G."/>
            <person name="Floudas D."/>
            <person name="Copeland A."/>
            <person name="Barry K.W."/>
            <person name="Cichocki N."/>
            <person name="Veneault-Fourrey C."/>
            <person name="LaButti K."/>
            <person name="Lindquist E.A."/>
            <person name="Lipzen A."/>
            <person name="Lundell T."/>
            <person name="Morin E."/>
            <person name="Murat C."/>
            <person name="Riley R."/>
            <person name="Ohm R."/>
            <person name="Sun H."/>
            <person name="Tunlid A."/>
            <person name="Henrissat B."/>
            <person name="Grigoriev I.V."/>
            <person name="Hibbett D.S."/>
            <person name="Martin F."/>
        </authorList>
    </citation>
    <scope>NUCLEOTIDE SEQUENCE [LARGE SCALE GENOMIC DNA]</scope>
    <source>
        <strain evidence="4">h7</strain>
    </source>
</reference>
<dbReference type="STRING" id="686832.A0A0C2Y480"/>
<evidence type="ECO:0000313" key="3">
    <source>
        <dbReference type="EMBL" id="KIM35882.1"/>
    </source>
</evidence>
<dbReference type="EMBL" id="KN831812">
    <property type="protein sequence ID" value="KIM35882.1"/>
    <property type="molecule type" value="Genomic_DNA"/>
</dbReference>
<gene>
    <name evidence="3" type="ORF">M413DRAFT_449510</name>
</gene>
<evidence type="ECO:0000259" key="2">
    <source>
        <dbReference type="PROSITE" id="PS51471"/>
    </source>
</evidence>
<proteinExistence type="inferred from homology"/>
<feature type="domain" description="Fe2OG dioxygenase" evidence="2">
    <location>
        <begin position="126"/>
        <end position="227"/>
    </location>
</feature>
<dbReference type="OrthoDB" id="27483at2759"/>
<dbReference type="HOGENOM" id="CLU_019613_2_1_1"/>
<sequence length="438" mass="48227">MPKDTSDADDALATFRDALADLEEPPFCTGVASLDANNSTLFYRAGNSPFAKILDFNATTDEQLAALSDACQPAPFGIAQKSVLDETIRKAGKMECTDFATQFCPYASGIVDKIRASLLQGRNTSTIHVEMYKLNVYGPGSFFKSHVDTPRSDTMFASLVVILPTKHKGGSLLFRHQGRELSFNSAEAVVTEGELKAGFVAFYSDVEHEVSVVESGYRVTLTYNLYFSDIRELTPIPPSSPLNADAEDRMKSSLEALLNDPKFLPDGGIVGFALSHKYPFKKNSKALSNLEERLKGTDALLKKIWEEALPDIDLKLKTVYRGDDEYDCLVLVDTFVDVGDELEDGFTRYVTEYYQGQIIYTSGVKKKNPGLTKAYPDARLIKWLTTLNKVNQFKEEYAVNYGNGPAVGHSYGDICLVAEIKSATERGLEVTAPNVVAS</sequence>